<organism evidence="1 2">
    <name type="scientific">Mucilaginibacter gossypiicola</name>
    <dbReference type="NCBI Taxonomy" id="551995"/>
    <lineage>
        <taxon>Bacteria</taxon>
        <taxon>Pseudomonadati</taxon>
        <taxon>Bacteroidota</taxon>
        <taxon>Sphingobacteriia</taxon>
        <taxon>Sphingobacteriales</taxon>
        <taxon>Sphingobacteriaceae</taxon>
        <taxon>Mucilaginibacter</taxon>
    </lineage>
</organism>
<dbReference type="Proteomes" id="UP000198942">
    <property type="component" value="Unassembled WGS sequence"/>
</dbReference>
<evidence type="ECO:0000313" key="1">
    <source>
        <dbReference type="EMBL" id="SEO46461.1"/>
    </source>
</evidence>
<evidence type="ECO:0000313" key="2">
    <source>
        <dbReference type="Proteomes" id="UP000198942"/>
    </source>
</evidence>
<keyword evidence="2" id="KW-1185">Reference proteome</keyword>
<gene>
    <name evidence="1" type="ORF">SAMN05192574_108179</name>
</gene>
<protein>
    <submittedName>
        <fullName evidence="1">Uncharacterized protein</fullName>
    </submittedName>
</protein>
<proteinExistence type="predicted"/>
<name>A0A1H8PXH8_9SPHI</name>
<accession>A0A1H8PXH8</accession>
<dbReference type="AlphaFoldDB" id="A0A1H8PXH8"/>
<reference evidence="2" key="1">
    <citation type="submission" date="2016-10" db="EMBL/GenBank/DDBJ databases">
        <authorList>
            <person name="Varghese N."/>
            <person name="Submissions S."/>
        </authorList>
    </citation>
    <scope>NUCLEOTIDE SEQUENCE [LARGE SCALE GENOMIC DNA]</scope>
    <source>
        <strain evidence="2">Gh-48</strain>
    </source>
</reference>
<dbReference type="EMBL" id="FOCL01000008">
    <property type="protein sequence ID" value="SEO46461.1"/>
    <property type="molecule type" value="Genomic_DNA"/>
</dbReference>
<sequence length="50" mass="5556">MEIAIMASLLAKRNMDVDACHAAKVMQLFFLIKAGICAIRVMGHLSFVYL</sequence>
<dbReference type="STRING" id="551995.SAMN05192574_108179"/>